<dbReference type="EMBL" id="BTRK01000005">
    <property type="protein sequence ID" value="GMR54908.1"/>
    <property type="molecule type" value="Genomic_DNA"/>
</dbReference>
<name>A0AAN5D1Q5_9BILA</name>
<evidence type="ECO:0000313" key="2">
    <source>
        <dbReference type="Proteomes" id="UP001328107"/>
    </source>
</evidence>
<dbReference type="AlphaFoldDB" id="A0AAN5D1Q5"/>
<gene>
    <name evidence="1" type="ORF">PMAYCL1PPCAC_25103</name>
</gene>
<dbReference type="Proteomes" id="UP001328107">
    <property type="component" value="Unassembled WGS sequence"/>
</dbReference>
<protein>
    <submittedName>
        <fullName evidence="1">Uncharacterized protein</fullName>
    </submittedName>
</protein>
<dbReference type="PANTHER" id="PTHR37433">
    <property type="entry name" value="PROTEIN CBG25136-RELATED"/>
    <property type="match status" value="1"/>
</dbReference>
<evidence type="ECO:0000313" key="1">
    <source>
        <dbReference type="EMBL" id="GMR54908.1"/>
    </source>
</evidence>
<comment type="caution">
    <text evidence="1">The sequence shown here is derived from an EMBL/GenBank/DDBJ whole genome shotgun (WGS) entry which is preliminary data.</text>
</comment>
<feature type="non-terminal residue" evidence="1">
    <location>
        <position position="198"/>
    </location>
</feature>
<keyword evidence="2" id="KW-1185">Reference proteome</keyword>
<accession>A0AAN5D1Q5</accession>
<dbReference type="PANTHER" id="PTHR37433:SF5">
    <property type="entry name" value="DUF753 DOMAIN-CONTAINING PROTEIN-RELATED"/>
    <property type="match status" value="1"/>
</dbReference>
<sequence>HQNNCTSFECLYVGKTRQCQNSVDEFTPPSAWFGYLWQNTCLHHKTQSGLIATDCRCNTSYCNQHLAEKAEDIALNDTMRTRPLIKCHFSFDIEGIASDKFFCVGELCALSEEKGVRTCVNITKFENAEPIRKLGLIDFDNRTYYLCDKELCNWNGSIALSSLTGPWKPKDNSTLVLYQGNSASYFSLLFSALAVVIL</sequence>
<feature type="non-terminal residue" evidence="1">
    <location>
        <position position="1"/>
    </location>
</feature>
<proteinExistence type="predicted"/>
<organism evidence="1 2">
    <name type="scientific">Pristionchus mayeri</name>
    <dbReference type="NCBI Taxonomy" id="1317129"/>
    <lineage>
        <taxon>Eukaryota</taxon>
        <taxon>Metazoa</taxon>
        <taxon>Ecdysozoa</taxon>
        <taxon>Nematoda</taxon>
        <taxon>Chromadorea</taxon>
        <taxon>Rhabditida</taxon>
        <taxon>Rhabditina</taxon>
        <taxon>Diplogasteromorpha</taxon>
        <taxon>Diplogasteroidea</taxon>
        <taxon>Neodiplogasteridae</taxon>
        <taxon>Pristionchus</taxon>
    </lineage>
</organism>
<reference evidence="2" key="1">
    <citation type="submission" date="2022-10" db="EMBL/GenBank/DDBJ databases">
        <title>Genome assembly of Pristionchus species.</title>
        <authorList>
            <person name="Yoshida K."/>
            <person name="Sommer R.J."/>
        </authorList>
    </citation>
    <scope>NUCLEOTIDE SEQUENCE [LARGE SCALE GENOMIC DNA]</scope>
    <source>
        <strain evidence="2">RS5460</strain>
    </source>
</reference>